<protein>
    <submittedName>
        <fullName evidence="3">Esterase</fullName>
    </submittedName>
</protein>
<dbReference type="SUPFAM" id="SSF56601">
    <property type="entry name" value="beta-lactamase/transpeptidase-like"/>
    <property type="match status" value="1"/>
</dbReference>
<dbReference type="InterPro" id="IPR001466">
    <property type="entry name" value="Beta-lactam-related"/>
</dbReference>
<evidence type="ECO:0000313" key="3">
    <source>
        <dbReference type="EMBL" id="QES30547.1"/>
    </source>
</evidence>
<dbReference type="InterPro" id="IPR052907">
    <property type="entry name" value="Beta-lactamase/esterase"/>
</dbReference>
<dbReference type="AlphaFoldDB" id="A0A5P2BKB9"/>
<name>A0A5P2BKB9_STRVZ</name>
<sequence length="432" mass="45474">MHGMTVRVHGTCAPGFEGVRAELERSFAERGELGAAVAATVGGELVVDLWGGDADRDGTRPWERDTLVNVYSTTKGMTALCAHLLVDRGELDLDAPVARYWPEFAAAGKADIPVRWLLSHRAGLIAPGEPMAPGAVYDWEEVTEALAATRPWWRPGTAQGYHAVTFGFLVGEVVRRITGVSLGTFLRTEVTGPLGADVHVGTPESEHGRCADMAPPVSREAPGTREAARAREAPGAREAPPASPSHSSSSSRTVFGDVPKPPVAGLSDHPMAPATLALQYLPLGDVNAAAYRCAEIPAANGHATARGIAAVYAELACGRLLSPGAVERLRTCQGDGDEPDLVLRVGTPLAETWPWGLGYMLNQYGQAGPNPRAFGHGGAGGSYAFADPENGVSYAYTMNRMGAGTSGEDLRSVHLVGALYQGLRERGPVQGR</sequence>
<dbReference type="OrthoDB" id="3422781at2"/>
<feature type="domain" description="Beta-lactamase-related" evidence="2">
    <location>
        <begin position="26"/>
        <end position="411"/>
    </location>
</feature>
<evidence type="ECO:0000259" key="2">
    <source>
        <dbReference type="Pfam" id="PF00144"/>
    </source>
</evidence>
<feature type="compositionally biased region" description="Low complexity" evidence="1">
    <location>
        <begin position="236"/>
        <end position="251"/>
    </location>
</feature>
<accession>A0A5P2BKB9</accession>
<proteinExistence type="predicted"/>
<gene>
    <name evidence="3" type="ORF">DEJ47_32660</name>
</gene>
<dbReference type="PANTHER" id="PTHR43319:SF3">
    <property type="entry name" value="BETA-LACTAMASE-RELATED DOMAIN-CONTAINING PROTEIN"/>
    <property type="match status" value="1"/>
</dbReference>
<dbReference type="PANTHER" id="PTHR43319">
    <property type="entry name" value="BETA-LACTAMASE-RELATED"/>
    <property type="match status" value="1"/>
</dbReference>
<evidence type="ECO:0000313" key="4">
    <source>
        <dbReference type="Proteomes" id="UP000323046"/>
    </source>
</evidence>
<reference evidence="3 4" key="1">
    <citation type="submission" date="2018-05" db="EMBL/GenBank/DDBJ databases">
        <title>Streptomyces venezuelae.</title>
        <authorList>
            <person name="Kim W."/>
            <person name="Lee N."/>
            <person name="Cho B.-K."/>
        </authorList>
    </citation>
    <scope>NUCLEOTIDE SEQUENCE [LARGE SCALE GENOMIC DNA]</scope>
    <source>
        <strain evidence="3 4">ATCC 14583</strain>
    </source>
</reference>
<dbReference type="InterPro" id="IPR012338">
    <property type="entry name" value="Beta-lactam/transpept-like"/>
</dbReference>
<dbReference type="Gene3D" id="3.40.710.10">
    <property type="entry name" value="DD-peptidase/beta-lactamase superfamily"/>
    <property type="match status" value="1"/>
</dbReference>
<dbReference type="Pfam" id="PF00144">
    <property type="entry name" value="Beta-lactamase"/>
    <property type="match status" value="1"/>
</dbReference>
<evidence type="ECO:0000256" key="1">
    <source>
        <dbReference type="SAM" id="MobiDB-lite"/>
    </source>
</evidence>
<feature type="region of interest" description="Disordered" evidence="1">
    <location>
        <begin position="197"/>
        <end position="267"/>
    </location>
</feature>
<dbReference type="EMBL" id="CP029193">
    <property type="protein sequence ID" value="QES30547.1"/>
    <property type="molecule type" value="Genomic_DNA"/>
</dbReference>
<feature type="compositionally biased region" description="Basic and acidic residues" evidence="1">
    <location>
        <begin position="222"/>
        <end position="235"/>
    </location>
</feature>
<dbReference type="Proteomes" id="UP000323046">
    <property type="component" value="Chromosome"/>
</dbReference>
<organism evidence="3 4">
    <name type="scientific">Streptomyces venezuelae</name>
    <dbReference type="NCBI Taxonomy" id="54571"/>
    <lineage>
        <taxon>Bacteria</taxon>
        <taxon>Bacillati</taxon>
        <taxon>Actinomycetota</taxon>
        <taxon>Actinomycetes</taxon>
        <taxon>Kitasatosporales</taxon>
        <taxon>Streptomycetaceae</taxon>
        <taxon>Streptomyces</taxon>
    </lineage>
</organism>
<keyword evidence="4" id="KW-1185">Reference proteome</keyword>